<name>A0A931FCG1_9ENTE</name>
<comment type="caution">
    <text evidence="2">The sequence shown here is derived from an EMBL/GenBank/DDBJ whole genome shotgun (WGS) entry which is preliminary data.</text>
</comment>
<gene>
    <name evidence="2" type="ORF">IC227_11385</name>
</gene>
<accession>A0A931FCG1</accession>
<feature type="compositionally biased region" description="Low complexity" evidence="1">
    <location>
        <begin position="51"/>
        <end position="64"/>
    </location>
</feature>
<reference evidence="2" key="1">
    <citation type="submission" date="2020-09" db="EMBL/GenBank/DDBJ databases">
        <title>Genomic insights into the novelty and pathogenicity of a unique biofilm-forming Enterococcus sp. bacteria (Enterococcus lacertideformus) identified in reptiles.</title>
        <authorList>
            <person name="Agius J.E."/>
            <person name="Phalen D.N."/>
            <person name="Rose K."/>
            <person name="Eden J.-S."/>
        </authorList>
    </citation>
    <scope>NUCLEOTIDE SEQUENCE</scope>
    <source>
        <strain evidence="2">PHRS 0518</strain>
    </source>
</reference>
<dbReference type="Proteomes" id="UP000637757">
    <property type="component" value="Unassembled WGS sequence"/>
</dbReference>
<dbReference type="EMBL" id="JADAKE010000023">
    <property type="protein sequence ID" value="MBF8808728.1"/>
    <property type="molecule type" value="Genomic_DNA"/>
</dbReference>
<proteinExistence type="predicted"/>
<evidence type="ECO:0000313" key="3">
    <source>
        <dbReference type="Proteomes" id="UP000637757"/>
    </source>
</evidence>
<feature type="compositionally biased region" description="Polar residues" evidence="1">
    <location>
        <begin position="84"/>
        <end position="105"/>
    </location>
</feature>
<evidence type="ECO:0000313" key="2">
    <source>
        <dbReference type="EMBL" id="MBF8808728.1"/>
    </source>
</evidence>
<protein>
    <submittedName>
        <fullName evidence="2">Uncharacterized protein</fullName>
    </submittedName>
</protein>
<evidence type="ECO:0000256" key="1">
    <source>
        <dbReference type="SAM" id="MobiDB-lite"/>
    </source>
</evidence>
<feature type="region of interest" description="Disordered" evidence="1">
    <location>
        <begin position="41"/>
        <end position="105"/>
    </location>
</feature>
<organism evidence="2 3">
    <name type="scientific">Enterococcus lacertideformus</name>
    <dbReference type="NCBI Taxonomy" id="2771493"/>
    <lineage>
        <taxon>Bacteria</taxon>
        <taxon>Bacillati</taxon>
        <taxon>Bacillota</taxon>
        <taxon>Bacilli</taxon>
        <taxon>Lactobacillales</taxon>
        <taxon>Enterococcaceae</taxon>
        <taxon>Enterococcus</taxon>
    </lineage>
</organism>
<sequence>MAVEDYLLLNCLWKGLKCIATMVFVVPWKIGKAIYQCATKEKQATTRDDSSYSGSGLSSLSSDYRQPSPKNRRPLKELTGDAQRISNNSAGERTSSQKKSLQVAL</sequence>
<dbReference type="AlphaFoldDB" id="A0A931FCG1"/>
<feature type="compositionally biased region" description="Basic and acidic residues" evidence="1">
    <location>
        <begin position="41"/>
        <end position="50"/>
    </location>
</feature>
<keyword evidence="3" id="KW-1185">Reference proteome</keyword>